<feature type="region of interest" description="Disordered" evidence="1">
    <location>
        <begin position="35"/>
        <end position="113"/>
    </location>
</feature>
<gene>
    <name evidence="2" type="ORF">CONLIGDRAFT_668344</name>
</gene>
<feature type="compositionally biased region" description="Basic and acidic residues" evidence="1">
    <location>
        <begin position="356"/>
        <end position="373"/>
    </location>
</feature>
<dbReference type="Proteomes" id="UP000182658">
    <property type="component" value="Unassembled WGS sequence"/>
</dbReference>
<dbReference type="Gene3D" id="3.30.160.60">
    <property type="entry name" value="Classic Zinc Finger"/>
    <property type="match status" value="1"/>
</dbReference>
<feature type="compositionally biased region" description="Acidic residues" evidence="1">
    <location>
        <begin position="601"/>
        <end position="610"/>
    </location>
</feature>
<dbReference type="EMBL" id="KV875095">
    <property type="protein sequence ID" value="OIW32705.1"/>
    <property type="molecule type" value="Genomic_DNA"/>
</dbReference>
<dbReference type="AlphaFoldDB" id="A0A1J7JH66"/>
<feature type="compositionally biased region" description="Basic and acidic residues" evidence="1">
    <location>
        <begin position="585"/>
        <end position="597"/>
    </location>
</feature>
<sequence>MSTDREEQGTRRMMPDHKELVVPASIDTAKAKYLSVQSDQEPKSAASSIRSGVTSASPLSSTYSCPEEPYMGPHGWILPSQFRHRSASRSSAASATSCRTDETPLTPMSNPDDALALDLSQLDVKLEHPQPMFPMPFRPKHKNNRESWDSALGSDFSGRYRRHAPSASLSGTSDYSSIRSLSLDERGPAPVARSIEDVEPTKSHDVPVVKETVTPVAERRYLSSEESDSDETVSDETVSNETIPPKDASRRVLNYTLDVVFGLAIDNVTQVPSTCRSVVDNFISDMTWAVDQESAQKQVPRYDCAADLSRLPTNASTSSSATSSSQRSSTRSDKGKRKSRDSGDDDQDGDDECDDEPSKRRESGPSKRPKLDPVRLSCPFRKKNPLRFNVRDHRLCALTVFTDTAELRRHIQDLHKRPALPYQCLRCQSQFSTQDEFGDHLRSAERCPLIETPLGSNDPEDGIDESIVKILRSKKGRVSDPVEVQWQKIWELLFPGTPVQPYDYCAVMEHFELYEKYRSSLPHLRTSLSRIGLGERGLDSLSNILNNHFIGLFEQCNEEGRQKDYRNRQPKPQQSQLRPKRRSFRERVENKAHRDSGVDVGMEDEAADEESLAKPDGTEENTPTFGTEAGDMLVGQLQPSDEHVDYSGLNNFNDMNPAVFVDHYRDMTFPADTDITGLDGGYNPAYTTQPSANTEFRTKVGVSNGALPEHSFGYHCSQDNPNQLEGEWGLGSTGLGFGEPMTDLNAWVYEQHGQPR</sequence>
<feature type="region of interest" description="Disordered" evidence="1">
    <location>
        <begin position="130"/>
        <end position="175"/>
    </location>
</feature>
<proteinExistence type="predicted"/>
<evidence type="ECO:0000313" key="3">
    <source>
        <dbReference type="Proteomes" id="UP000182658"/>
    </source>
</evidence>
<dbReference type="PANTHER" id="PTHR38166:SF1">
    <property type="entry name" value="C2H2-TYPE DOMAIN-CONTAINING PROTEIN"/>
    <property type="match status" value="1"/>
</dbReference>
<evidence type="ECO:0000256" key="1">
    <source>
        <dbReference type="SAM" id="MobiDB-lite"/>
    </source>
</evidence>
<dbReference type="STRING" id="1408157.A0A1J7JH66"/>
<dbReference type="OrthoDB" id="610608at2759"/>
<protein>
    <recommendedName>
        <fullName evidence="4">C2H2-type domain-containing protein</fullName>
    </recommendedName>
</protein>
<feature type="region of interest" description="Disordered" evidence="1">
    <location>
        <begin position="561"/>
        <end position="629"/>
    </location>
</feature>
<dbReference type="InParanoid" id="A0A1J7JH66"/>
<feature type="compositionally biased region" description="Low complexity" evidence="1">
    <location>
        <begin position="315"/>
        <end position="329"/>
    </location>
</feature>
<keyword evidence="3" id="KW-1185">Reference proteome</keyword>
<evidence type="ECO:0008006" key="4">
    <source>
        <dbReference type="Google" id="ProtNLM"/>
    </source>
</evidence>
<accession>A0A1J7JH66</accession>
<feature type="compositionally biased region" description="Basic and acidic residues" evidence="1">
    <location>
        <begin position="1"/>
        <end position="20"/>
    </location>
</feature>
<dbReference type="PANTHER" id="PTHR38166">
    <property type="entry name" value="C2H2-TYPE DOMAIN-CONTAINING PROTEIN-RELATED"/>
    <property type="match status" value="1"/>
</dbReference>
<feature type="compositionally biased region" description="Acidic residues" evidence="1">
    <location>
        <begin position="225"/>
        <end position="234"/>
    </location>
</feature>
<feature type="compositionally biased region" description="Polar residues" evidence="1">
    <location>
        <begin position="35"/>
        <end position="64"/>
    </location>
</feature>
<feature type="region of interest" description="Disordered" evidence="1">
    <location>
        <begin position="311"/>
        <end position="376"/>
    </location>
</feature>
<organism evidence="2 3">
    <name type="scientific">Coniochaeta ligniaria NRRL 30616</name>
    <dbReference type="NCBI Taxonomy" id="1408157"/>
    <lineage>
        <taxon>Eukaryota</taxon>
        <taxon>Fungi</taxon>
        <taxon>Dikarya</taxon>
        <taxon>Ascomycota</taxon>
        <taxon>Pezizomycotina</taxon>
        <taxon>Sordariomycetes</taxon>
        <taxon>Sordariomycetidae</taxon>
        <taxon>Coniochaetales</taxon>
        <taxon>Coniochaetaceae</taxon>
        <taxon>Coniochaeta</taxon>
    </lineage>
</organism>
<feature type="compositionally biased region" description="Low complexity" evidence="1">
    <location>
        <begin position="88"/>
        <end position="98"/>
    </location>
</feature>
<reference evidence="2 3" key="1">
    <citation type="submission" date="2016-10" db="EMBL/GenBank/DDBJ databases">
        <title>Draft genome sequence of Coniochaeta ligniaria NRRL30616, a lignocellulolytic fungus for bioabatement of inhibitors in plant biomass hydrolysates.</title>
        <authorList>
            <consortium name="DOE Joint Genome Institute"/>
            <person name="Jimenez D.J."/>
            <person name="Hector R.E."/>
            <person name="Riley R."/>
            <person name="Sun H."/>
            <person name="Grigoriev I.V."/>
            <person name="Van Elsas J.D."/>
            <person name="Nichols N.N."/>
        </authorList>
    </citation>
    <scope>NUCLEOTIDE SEQUENCE [LARGE SCALE GENOMIC DNA]</scope>
    <source>
        <strain evidence="2 3">NRRL 30616</strain>
    </source>
</reference>
<feature type="region of interest" description="Disordered" evidence="1">
    <location>
        <begin position="1"/>
        <end position="22"/>
    </location>
</feature>
<evidence type="ECO:0000313" key="2">
    <source>
        <dbReference type="EMBL" id="OIW32705.1"/>
    </source>
</evidence>
<feature type="region of interest" description="Disordered" evidence="1">
    <location>
        <begin position="220"/>
        <end position="245"/>
    </location>
</feature>
<feature type="compositionally biased region" description="Acidic residues" evidence="1">
    <location>
        <begin position="343"/>
        <end position="355"/>
    </location>
</feature>
<name>A0A1J7JH66_9PEZI</name>